<dbReference type="SUPFAM" id="SSF51905">
    <property type="entry name" value="FAD/NAD(P)-binding domain"/>
    <property type="match status" value="1"/>
</dbReference>
<accession>A0ABW0FLT0</accession>
<dbReference type="InterPro" id="IPR036188">
    <property type="entry name" value="FAD/NAD-bd_sf"/>
</dbReference>
<gene>
    <name evidence="6" type="ORF">ACFPK8_16415</name>
</gene>
<dbReference type="Pfam" id="PF01494">
    <property type="entry name" value="FAD_binding_3"/>
    <property type="match status" value="1"/>
</dbReference>
<keyword evidence="6" id="KW-0503">Monooxygenase</keyword>
<organism evidence="6 7">
    <name type="scientific">Brachybacterium tyrofermentans</name>
    <dbReference type="NCBI Taxonomy" id="47848"/>
    <lineage>
        <taxon>Bacteria</taxon>
        <taxon>Bacillati</taxon>
        <taxon>Actinomycetota</taxon>
        <taxon>Actinomycetes</taxon>
        <taxon>Micrococcales</taxon>
        <taxon>Dermabacteraceae</taxon>
        <taxon>Brachybacterium</taxon>
    </lineage>
</organism>
<comment type="caution">
    <text evidence="6">The sequence shown here is derived from an EMBL/GenBank/DDBJ whole genome shotgun (WGS) entry which is preliminary data.</text>
</comment>
<comment type="cofactor">
    <cofactor evidence="1">
        <name>FAD</name>
        <dbReference type="ChEBI" id="CHEBI:57692"/>
    </cofactor>
</comment>
<evidence type="ECO:0000313" key="6">
    <source>
        <dbReference type="EMBL" id="MFC5299099.1"/>
    </source>
</evidence>
<evidence type="ECO:0000256" key="4">
    <source>
        <dbReference type="SAM" id="MobiDB-lite"/>
    </source>
</evidence>
<dbReference type="Gene3D" id="3.50.50.60">
    <property type="entry name" value="FAD/NAD(P)-binding domain"/>
    <property type="match status" value="1"/>
</dbReference>
<keyword evidence="6" id="KW-0560">Oxidoreductase</keyword>
<dbReference type="GO" id="GO:0004497">
    <property type="term" value="F:monooxygenase activity"/>
    <property type="evidence" value="ECO:0007669"/>
    <property type="project" value="UniProtKB-KW"/>
</dbReference>
<dbReference type="Proteomes" id="UP001595937">
    <property type="component" value="Unassembled WGS sequence"/>
</dbReference>
<dbReference type="PRINTS" id="PR00420">
    <property type="entry name" value="RNGMNOXGNASE"/>
</dbReference>
<evidence type="ECO:0000256" key="1">
    <source>
        <dbReference type="ARBA" id="ARBA00001974"/>
    </source>
</evidence>
<feature type="domain" description="FAD-binding" evidence="5">
    <location>
        <begin position="28"/>
        <end position="367"/>
    </location>
</feature>
<name>A0ABW0FLT0_9MICO</name>
<evidence type="ECO:0000256" key="3">
    <source>
        <dbReference type="ARBA" id="ARBA00022827"/>
    </source>
</evidence>
<reference evidence="7" key="1">
    <citation type="journal article" date="2019" name="Int. J. Syst. Evol. Microbiol.">
        <title>The Global Catalogue of Microorganisms (GCM) 10K type strain sequencing project: providing services to taxonomists for standard genome sequencing and annotation.</title>
        <authorList>
            <consortium name="The Broad Institute Genomics Platform"/>
            <consortium name="The Broad Institute Genome Sequencing Center for Infectious Disease"/>
            <person name="Wu L."/>
            <person name="Ma J."/>
        </authorList>
    </citation>
    <scope>NUCLEOTIDE SEQUENCE [LARGE SCALE GENOMIC DNA]</scope>
    <source>
        <strain evidence="7">CGMCC 1.16455</strain>
    </source>
</reference>
<dbReference type="EMBL" id="JBHSLN010000086">
    <property type="protein sequence ID" value="MFC5299099.1"/>
    <property type="molecule type" value="Genomic_DNA"/>
</dbReference>
<proteinExistence type="predicted"/>
<keyword evidence="2" id="KW-0285">Flavoprotein</keyword>
<evidence type="ECO:0000256" key="2">
    <source>
        <dbReference type="ARBA" id="ARBA00022630"/>
    </source>
</evidence>
<keyword evidence="3" id="KW-0274">FAD</keyword>
<dbReference type="PANTHER" id="PTHR43004:SF19">
    <property type="entry name" value="BINDING MONOOXYGENASE, PUTATIVE (JCVI)-RELATED"/>
    <property type="match status" value="1"/>
</dbReference>
<dbReference type="RefSeq" id="WP_343924653.1">
    <property type="nucleotide sequence ID" value="NZ_BAAAIR010000042.1"/>
</dbReference>
<protein>
    <submittedName>
        <fullName evidence="6">FAD-dependent monooxygenase</fullName>
    </submittedName>
</protein>
<dbReference type="PANTHER" id="PTHR43004">
    <property type="entry name" value="TRK SYSTEM POTASSIUM UPTAKE PROTEIN"/>
    <property type="match status" value="1"/>
</dbReference>
<dbReference type="GeneID" id="303297849"/>
<keyword evidence="7" id="KW-1185">Reference proteome</keyword>
<dbReference type="InterPro" id="IPR002938">
    <property type="entry name" value="FAD-bd"/>
</dbReference>
<sequence length="532" mass="56864">MTTPPATTESATSQSSTAATEKGLPLLETDVLVVGAGPTGLMAALVLSRRGVPALVIDAKAGPTRESRAIVVQARSMEIYDQLGLAQEVIDGAVAAEGMQIRAESASGGLLSSASGVDIERMQQGQTPFPGVQVFEQSRNEELLARVLADEGRPVLWRHALESLDAPSGSPVEALVSSPDGPLRIRARWCIGADGASSTVRHELGLPFDGVTDDATFCVADLHGVTGLPDKSLAARFGDEKFAVLFPLGPGGHVRLIWLHGDEHPEQESALAEARADLDIDYDRVDWFSTYRVHHRIAPRFRQGAAFLAGDAGHVHSPLGGQGMNTGLQDAHHLAHLLADVTSGRCTEAALDRYDSERRPVATTLITATDRAFGLVARPGRGTAFLRRRARDVMAELAPRLLSTRLGPYVGGLLGQYRIRYHPVPAEAPVPQWATDPAVGLRLPPTAENAEALRAMSWQLHTYGADAGRPIDVPTWVDGPLHFSPDPQARLRTDRLYLVRPDGYVAASLPVHAGSSAVYEVRAALAAYDVIA</sequence>
<dbReference type="InterPro" id="IPR050641">
    <property type="entry name" value="RIFMO-like"/>
</dbReference>
<dbReference type="Gene3D" id="3.30.70.2450">
    <property type="match status" value="1"/>
</dbReference>
<evidence type="ECO:0000313" key="7">
    <source>
        <dbReference type="Proteomes" id="UP001595937"/>
    </source>
</evidence>
<evidence type="ECO:0000259" key="5">
    <source>
        <dbReference type="Pfam" id="PF01494"/>
    </source>
</evidence>
<feature type="region of interest" description="Disordered" evidence="4">
    <location>
        <begin position="1"/>
        <end position="21"/>
    </location>
</feature>